<reference evidence="3" key="1">
    <citation type="submission" date="2023-03" db="EMBL/GenBank/DDBJ databases">
        <title>Emydomyces testavorans Genome Sequence.</title>
        <authorList>
            <person name="Hoyer L."/>
        </authorList>
    </citation>
    <scope>NUCLEOTIDE SEQUENCE</scope>
    <source>
        <strain evidence="3">16-2883</strain>
    </source>
</reference>
<dbReference type="EMBL" id="CP120627">
    <property type="protein sequence ID" value="WEW55591.1"/>
    <property type="molecule type" value="Genomic_DNA"/>
</dbReference>
<dbReference type="CDD" id="cd14854">
    <property type="entry name" value="TRAPPC2L"/>
    <property type="match status" value="1"/>
</dbReference>
<organism evidence="3 4">
    <name type="scientific">Emydomyces testavorans</name>
    <dbReference type="NCBI Taxonomy" id="2070801"/>
    <lineage>
        <taxon>Eukaryota</taxon>
        <taxon>Fungi</taxon>
        <taxon>Dikarya</taxon>
        <taxon>Ascomycota</taxon>
        <taxon>Pezizomycotina</taxon>
        <taxon>Eurotiomycetes</taxon>
        <taxon>Eurotiomycetidae</taxon>
        <taxon>Onygenales</taxon>
        <taxon>Nannizziopsiaceae</taxon>
        <taxon>Emydomyces</taxon>
    </lineage>
</organism>
<gene>
    <name evidence="3" type="ORF">PRK78_001022</name>
</gene>
<name>A0AAF0DBT5_9EURO</name>
<dbReference type="Gene3D" id="3.30.450.70">
    <property type="match status" value="1"/>
</dbReference>
<evidence type="ECO:0000313" key="3">
    <source>
        <dbReference type="EMBL" id="WEW55591.1"/>
    </source>
</evidence>
<keyword evidence="4" id="KW-1185">Reference proteome</keyword>
<dbReference type="Proteomes" id="UP001219355">
    <property type="component" value="Chromosome 1"/>
</dbReference>
<dbReference type="InterPro" id="IPR044760">
    <property type="entry name" value="TRAPPC2L"/>
</dbReference>
<dbReference type="AlphaFoldDB" id="A0AAF0DBT5"/>
<proteinExistence type="inferred from homology"/>
<dbReference type="InterPro" id="IPR006722">
    <property type="entry name" value="Sedlin"/>
</dbReference>
<dbReference type="SUPFAM" id="SSF64356">
    <property type="entry name" value="SNARE-like"/>
    <property type="match status" value="1"/>
</dbReference>
<accession>A0AAF0DBT5</accession>
<dbReference type="GO" id="GO:0006888">
    <property type="term" value="P:endoplasmic reticulum to Golgi vesicle-mediated transport"/>
    <property type="evidence" value="ECO:0007669"/>
    <property type="project" value="InterPro"/>
</dbReference>
<dbReference type="GO" id="GO:0005737">
    <property type="term" value="C:cytoplasm"/>
    <property type="evidence" value="ECO:0007669"/>
    <property type="project" value="GOC"/>
</dbReference>
<dbReference type="Pfam" id="PF04628">
    <property type="entry name" value="Sedlin_N"/>
    <property type="match status" value="1"/>
</dbReference>
<evidence type="ECO:0000256" key="2">
    <source>
        <dbReference type="ARBA" id="ARBA00024408"/>
    </source>
</evidence>
<protein>
    <recommendedName>
        <fullName evidence="2">Trafficking protein particle complex subunit 2-like protein</fullName>
    </recommendedName>
</protein>
<evidence type="ECO:0000313" key="4">
    <source>
        <dbReference type="Proteomes" id="UP001219355"/>
    </source>
</evidence>
<dbReference type="InterPro" id="IPR011012">
    <property type="entry name" value="Longin-like_dom_sf"/>
</dbReference>
<comment type="similarity">
    <text evidence="1">Belongs to the TRAPP small subunits family. Sedlin subfamily.</text>
</comment>
<evidence type="ECO:0000256" key="1">
    <source>
        <dbReference type="ARBA" id="ARBA00006626"/>
    </source>
</evidence>
<sequence length="170" mass="18598">MELPSIACIGVIGKANNPLHLSVFQPHQGAELEFSLVLNSSLDILELRQHETSVDQDFGLLHALDERFAVYGWLTNTDIKFLIIVDLEGKPAAAGKSVPLVGLRDSDLKPAFRALQTAYVKLLQNPFYNPDRDGPDGGESAAGNARIRNRHFIAEVNRIGEAWAPGLSNL</sequence>
<dbReference type="PANTHER" id="PTHR12403">
    <property type="entry name" value="TRAFFICKING PROTEIN PARTICLE COMPLEX SUBUNIT 2"/>
    <property type="match status" value="1"/>
</dbReference>